<dbReference type="RefSeq" id="WP_130513761.1">
    <property type="nucleotide sequence ID" value="NZ_SHKY01000002.1"/>
</dbReference>
<protein>
    <submittedName>
        <fullName evidence="2">Uncharacterized protein</fullName>
    </submittedName>
</protein>
<evidence type="ECO:0000313" key="3">
    <source>
        <dbReference type="Proteomes" id="UP000292564"/>
    </source>
</evidence>
<feature type="region of interest" description="Disordered" evidence="1">
    <location>
        <begin position="1"/>
        <end position="22"/>
    </location>
</feature>
<proteinExistence type="predicted"/>
<gene>
    <name evidence="2" type="ORF">EV385_6637</name>
</gene>
<keyword evidence="3" id="KW-1185">Reference proteome</keyword>
<accession>A0A4Q7Z9M5</accession>
<dbReference type="AlphaFoldDB" id="A0A4Q7Z9M5"/>
<name>A0A4Q7Z9M5_9ACTN</name>
<dbReference type="EMBL" id="SHKY01000002">
    <property type="protein sequence ID" value="RZU46563.1"/>
    <property type="molecule type" value="Genomic_DNA"/>
</dbReference>
<feature type="region of interest" description="Disordered" evidence="1">
    <location>
        <begin position="259"/>
        <end position="307"/>
    </location>
</feature>
<dbReference type="Proteomes" id="UP000292564">
    <property type="component" value="Unassembled WGS sequence"/>
</dbReference>
<evidence type="ECO:0000256" key="1">
    <source>
        <dbReference type="SAM" id="MobiDB-lite"/>
    </source>
</evidence>
<comment type="caution">
    <text evidence="2">The sequence shown here is derived from an EMBL/GenBank/DDBJ whole genome shotgun (WGS) entry which is preliminary data.</text>
</comment>
<evidence type="ECO:0000313" key="2">
    <source>
        <dbReference type="EMBL" id="RZU46563.1"/>
    </source>
</evidence>
<sequence>MTADAHHHTAAAHGAEQVAQEPVAPTALRARYARLRAFADAHLGDPAEQAVARQRMEDLESRYPDIAEAPEPARIDPCSEDARSWGHVDIPGSAGLGRIRTEIAIAVIRAHDVDTTRVDWRHRDGDTRLAFYGLRPVVEHLTASLPGVLQRLDAAALAATRRYRAWLREGDDSEPAWHASMCRWWRRDYLASAGAAYAAELRQLGRPRELTAGPQQSAPATMGHHNAYEIAGQDVRLLDQAPRRAAHAVVMATQAAIAAHRRRPVTGHPRQPALEQPPRRGLATTTPPAGPGEDADGPPGLPQQARV</sequence>
<organism evidence="2 3">
    <name type="scientific">Krasilnikovia cinnamomea</name>
    <dbReference type="NCBI Taxonomy" id="349313"/>
    <lineage>
        <taxon>Bacteria</taxon>
        <taxon>Bacillati</taxon>
        <taxon>Actinomycetota</taxon>
        <taxon>Actinomycetes</taxon>
        <taxon>Micromonosporales</taxon>
        <taxon>Micromonosporaceae</taxon>
        <taxon>Krasilnikovia</taxon>
    </lineage>
</organism>
<reference evidence="2 3" key="1">
    <citation type="submission" date="2019-02" db="EMBL/GenBank/DDBJ databases">
        <title>Sequencing the genomes of 1000 actinobacteria strains.</title>
        <authorList>
            <person name="Klenk H.-P."/>
        </authorList>
    </citation>
    <scope>NUCLEOTIDE SEQUENCE [LARGE SCALE GENOMIC DNA]</scope>
    <source>
        <strain evidence="2 3">DSM 45162</strain>
    </source>
</reference>